<dbReference type="Proteomes" id="UP001140076">
    <property type="component" value="Unassembled WGS sequence"/>
</dbReference>
<evidence type="ECO:0000313" key="1">
    <source>
        <dbReference type="EMBL" id="MDA0565147.1"/>
    </source>
</evidence>
<proteinExistence type="predicted"/>
<keyword evidence="2" id="KW-1185">Reference proteome</keyword>
<evidence type="ECO:0000313" key="2">
    <source>
        <dbReference type="Proteomes" id="UP001140076"/>
    </source>
</evidence>
<protein>
    <submittedName>
        <fullName evidence="1">Helix-turn-helix domain-containing protein</fullName>
    </submittedName>
</protein>
<organism evidence="1 2">
    <name type="scientific">Streptomonospora mangrovi</name>
    <dbReference type="NCBI Taxonomy" id="2883123"/>
    <lineage>
        <taxon>Bacteria</taxon>
        <taxon>Bacillati</taxon>
        <taxon>Actinomycetota</taxon>
        <taxon>Actinomycetes</taxon>
        <taxon>Streptosporangiales</taxon>
        <taxon>Nocardiopsidaceae</taxon>
        <taxon>Streptomonospora</taxon>
    </lineage>
</organism>
<gene>
    <name evidence="1" type="ORF">LG943_12590</name>
</gene>
<dbReference type="AlphaFoldDB" id="A0A9X3NJZ9"/>
<reference evidence="1" key="1">
    <citation type="submission" date="2021-10" db="EMBL/GenBank/DDBJ databases">
        <title>Streptomonospora sp. nov., isolated from mangrove soil.</title>
        <authorList>
            <person name="Chen X."/>
            <person name="Ge X."/>
            <person name="Liu W."/>
        </authorList>
    </citation>
    <scope>NUCLEOTIDE SEQUENCE</scope>
    <source>
        <strain evidence="1">S1-112</strain>
    </source>
</reference>
<comment type="caution">
    <text evidence="1">The sequence shown here is derived from an EMBL/GenBank/DDBJ whole genome shotgun (WGS) entry which is preliminary data.</text>
</comment>
<sequence length="55" mass="6117">MLKVPESWLRKKATQQAIPCTFIGKHLRFSAADLVRIVQQGARRPVTGRAANGNE</sequence>
<dbReference type="EMBL" id="JAJAQC010000018">
    <property type="protein sequence ID" value="MDA0565147.1"/>
    <property type="molecule type" value="Genomic_DNA"/>
</dbReference>
<accession>A0A9X3NJZ9</accession>
<name>A0A9X3NJZ9_9ACTN</name>